<keyword evidence="3" id="KW-1185">Reference proteome</keyword>
<evidence type="ECO:0000256" key="2">
    <source>
        <dbReference type="SAM" id="Phobius"/>
    </source>
</evidence>
<feature type="region of interest" description="Disordered" evidence="1">
    <location>
        <begin position="585"/>
        <end position="615"/>
    </location>
</feature>
<feature type="compositionally biased region" description="Polar residues" evidence="1">
    <location>
        <begin position="222"/>
        <end position="236"/>
    </location>
</feature>
<feature type="region of interest" description="Disordered" evidence="1">
    <location>
        <begin position="639"/>
        <end position="666"/>
    </location>
</feature>
<feature type="region of interest" description="Disordered" evidence="1">
    <location>
        <begin position="157"/>
        <end position="194"/>
    </location>
</feature>
<feature type="compositionally biased region" description="Basic and acidic residues" evidence="1">
    <location>
        <begin position="302"/>
        <end position="320"/>
    </location>
</feature>
<name>A0ABM1TMK6_LIMPO</name>
<evidence type="ECO:0000313" key="5">
    <source>
        <dbReference type="RefSeq" id="XP_022257112.1"/>
    </source>
</evidence>
<evidence type="ECO:0000256" key="1">
    <source>
        <dbReference type="SAM" id="MobiDB-lite"/>
    </source>
</evidence>
<feature type="compositionally biased region" description="Polar residues" evidence="1">
    <location>
        <begin position="254"/>
        <end position="277"/>
    </location>
</feature>
<feature type="compositionally biased region" description="Polar residues" evidence="1">
    <location>
        <begin position="733"/>
        <end position="742"/>
    </location>
</feature>
<feature type="compositionally biased region" description="Polar residues" evidence="1">
    <location>
        <begin position="409"/>
        <end position="430"/>
    </location>
</feature>
<feature type="compositionally biased region" description="Basic and acidic residues" evidence="1">
    <location>
        <begin position="702"/>
        <end position="715"/>
    </location>
</feature>
<dbReference type="RefSeq" id="XP_013788976.2">
    <property type="nucleotide sequence ID" value="XM_013933522.2"/>
</dbReference>
<evidence type="ECO:0000313" key="4">
    <source>
        <dbReference type="RefSeq" id="XP_013788976.2"/>
    </source>
</evidence>
<sequence>MLKHLLNYWQTHRQRAPYIVTDDPLYCKDLSSGFSPCQEIYTVSRVNPLYKDSGCDDVNSYQSGDSNLISNLDDVNGWECLTCGSNSPRLSYQITRTFAEIHNAPSFLHRKISLPFTQEMAPDVDGVDVSTKSPLNKNVTNNSFSSQIKNAYKRLCSKSERNGSSSGSQGPVSSETEDSGVQTATSISQSEENMKIAATDTASELIHSRHRDTRETPVAESINLTGQKHTQSLSTKSENVESFLYSFLDRVREGQQQAKSSEPQTVNNKIATPTPQSETKEPENAINTKGADKKLQKKRQDRNKNLETETVPKSKHKSSDESLQAFSKTTEQLTNQTVSSGAALKSITDKEVQTGLIMSNSEVQQRSSCIQLTKSSYREPKALHTDNPELMEDANEFTKHGINNEDETIGQTQERNNNGLTSEKATSVPKSTSNNSSSSDCLSGCPFCDQVTQNEPAVQTLISEVKKRDIRFSDSANSGISSSGFSYVDGRTINQGLFQESREEENSRQIRPKTTSDLCKRCEAQKKEQETKKYEEYYKYLQKSGVRQRPEGSEQCQNCQKRFSEYFCIMCRNKSMASNARRQRNFRVPPDGSRLTSSMDHMKKHSRHSPEGSSVESFLHVEKVGDHTDQDRTLYENHHNNRWNNKVGQEPGVHKDRIDGSSRGSIRGRSHWNDSLLQCTCQQHSDRYFHQRRVTFAEDLQKTEGQHNDDPEQDKNSASGSRIDTEPVLLNPSRLQPDSVSADENGSMLTSLEFMGYGRFQPDLQIHQAQPEDFLRNYPCDVDTWQTFLRNQYLRKRRKRALFMGVMAISIILVVGIAVAVILASLRRKHTHIV</sequence>
<gene>
    <name evidence="4 5" type="primary">LOC106472855</name>
</gene>
<feature type="region of interest" description="Disordered" evidence="1">
    <location>
        <begin position="702"/>
        <end position="742"/>
    </location>
</feature>
<organism evidence="3 5">
    <name type="scientific">Limulus polyphemus</name>
    <name type="common">Atlantic horseshoe crab</name>
    <dbReference type="NCBI Taxonomy" id="6850"/>
    <lineage>
        <taxon>Eukaryota</taxon>
        <taxon>Metazoa</taxon>
        <taxon>Ecdysozoa</taxon>
        <taxon>Arthropoda</taxon>
        <taxon>Chelicerata</taxon>
        <taxon>Merostomata</taxon>
        <taxon>Xiphosura</taxon>
        <taxon>Limulidae</taxon>
        <taxon>Limulus</taxon>
    </lineage>
</organism>
<feature type="transmembrane region" description="Helical" evidence="2">
    <location>
        <begin position="801"/>
        <end position="826"/>
    </location>
</feature>
<feature type="region of interest" description="Disordered" evidence="1">
    <location>
        <begin position="402"/>
        <end position="439"/>
    </location>
</feature>
<evidence type="ECO:0000313" key="3">
    <source>
        <dbReference type="Proteomes" id="UP000694941"/>
    </source>
</evidence>
<protein>
    <submittedName>
        <fullName evidence="4 5">Uncharacterized protein LOC106472855</fullName>
    </submittedName>
</protein>
<dbReference type="RefSeq" id="XP_022257112.1">
    <property type="nucleotide sequence ID" value="XM_022401404.1"/>
</dbReference>
<feature type="region of interest" description="Disordered" evidence="1">
    <location>
        <begin position="206"/>
        <end position="236"/>
    </location>
</feature>
<feature type="compositionally biased region" description="Low complexity" evidence="1">
    <location>
        <begin position="162"/>
        <end position="174"/>
    </location>
</feature>
<keyword evidence="2" id="KW-0472">Membrane</keyword>
<keyword evidence="2" id="KW-1133">Transmembrane helix</keyword>
<dbReference type="GeneID" id="106472855"/>
<proteinExistence type="predicted"/>
<feature type="compositionally biased region" description="Polar residues" evidence="1">
    <location>
        <begin position="179"/>
        <end position="191"/>
    </location>
</feature>
<reference evidence="4 5" key="1">
    <citation type="submission" date="2025-05" db="UniProtKB">
        <authorList>
            <consortium name="RefSeq"/>
        </authorList>
    </citation>
    <scope>IDENTIFICATION</scope>
    <source>
        <tissue evidence="4 5">Muscle</tissue>
    </source>
</reference>
<accession>A0ABM1TMK6</accession>
<keyword evidence="2" id="KW-0812">Transmembrane</keyword>
<dbReference type="Proteomes" id="UP000694941">
    <property type="component" value="Unplaced"/>
</dbReference>
<feature type="region of interest" description="Disordered" evidence="1">
    <location>
        <begin position="254"/>
        <end position="325"/>
    </location>
</feature>